<reference evidence="3 4" key="1">
    <citation type="submission" date="2019-03" db="EMBL/GenBank/DDBJ databases">
        <title>Genomic Encyclopedia of Type Strains, Phase IV (KMG-IV): sequencing the most valuable type-strain genomes for metagenomic binning, comparative biology and taxonomic classification.</title>
        <authorList>
            <person name="Goeker M."/>
        </authorList>
    </citation>
    <scope>NUCLEOTIDE SEQUENCE [LARGE SCALE GENOMIC DNA]</scope>
    <source>
        <strain evidence="3 4">DSM 100013</strain>
    </source>
</reference>
<dbReference type="EMBL" id="SLYC01000016">
    <property type="protein sequence ID" value="TCQ02409.1"/>
    <property type="molecule type" value="Genomic_DNA"/>
</dbReference>
<dbReference type="Pfam" id="PF13291">
    <property type="entry name" value="ACT_4"/>
    <property type="match status" value="1"/>
</dbReference>
<dbReference type="InterPro" id="IPR045865">
    <property type="entry name" value="ACT-like_dom_sf"/>
</dbReference>
<dbReference type="RefSeq" id="WP_132848464.1">
    <property type="nucleotide sequence ID" value="NZ_CP058648.1"/>
</dbReference>
<dbReference type="HAMAP" id="MF_00707">
    <property type="entry name" value="UPF0735"/>
    <property type="match status" value="1"/>
</dbReference>
<organism evidence="3 4">
    <name type="scientific">Serpentinicella alkaliphila</name>
    <dbReference type="NCBI Taxonomy" id="1734049"/>
    <lineage>
        <taxon>Bacteria</taxon>
        <taxon>Bacillati</taxon>
        <taxon>Bacillota</taxon>
        <taxon>Clostridia</taxon>
        <taxon>Peptostreptococcales</taxon>
        <taxon>Natronincolaceae</taxon>
        <taxon>Serpentinicella</taxon>
    </lineage>
</organism>
<feature type="domain" description="ACT" evidence="2">
    <location>
        <begin position="73"/>
        <end position="148"/>
    </location>
</feature>
<evidence type="ECO:0000313" key="3">
    <source>
        <dbReference type="EMBL" id="TCQ02409.1"/>
    </source>
</evidence>
<dbReference type="InterPro" id="IPR008310">
    <property type="entry name" value="UPF0735_ACT_dom-cont"/>
</dbReference>
<name>A0A4R2TXL6_9FIRM</name>
<dbReference type="NCBIfam" id="NF003361">
    <property type="entry name" value="PRK04435.1"/>
    <property type="match status" value="1"/>
</dbReference>
<sequence length="149" mass="16599">MINKDGNTYYIVNAKALPDIFIKTMEVKELLKRGEVTTIHDAVEQVGISRGAYYKYKDYIFPFYELSQGKIITFALILEHASGILSEVLNQIAKAGGSILTINQNIPAHGIANVTISLETKNMNMNIEELINSIKKLQGVKEVNILGKE</sequence>
<evidence type="ECO:0000259" key="2">
    <source>
        <dbReference type="PROSITE" id="PS51671"/>
    </source>
</evidence>
<dbReference type="PROSITE" id="PS51671">
    <property type="entry name" value="ACT"/>
    <property type="match status" value="1"/>
</dbReference>
<protein>
    <recommendedName>
        <fullName evidence="1">UPF0735 ACT domain-containing protein EDD79_101655</fullName>
    </recommendedName>
</protein>
<dbReference type="Gene3D" id="3.30.70.260">
    <property type="match status" value="1"/>
</dbReference>
<keyword evidence="4" id="KW-1185">Reference proteome</keyword>
<comment type="caution">
    <text evidence="3">The sequence shown here is derived from an EMBL/GenBank/DDBJ whole genome shotgun (WGS) entry which is preliminary data.</text>
</comment>
<dbReference type="SUPFAM" id="SSF55021">
    <property type="entry name" value="ACT-like"/>
    <property type="match status" value="1"/>
</dbReference>
<dbReference type="PIRSF" id="PIRSF025624">
    <property type="entry name" value="ACT_PheB"/>
    <property type="match status" value="1"/>
</dbReference>
<dbReference type="CDD" id="cd04888">
    <property type="entry name" value="ACT_PheB-BS"/>
    <property type="match status" value="1"/>
</dbReference>
<comment type="similarity">
    <text evidence="1">Belongs to the UPF0735 family.</text>
</comment>
<dbReference type="OrthoDB" id="9788773at2"/>
<accession>A0A4R2TXL6</accession>
<dbReference type="InterPro" id="IPR002912">
    <property type="entry name" value="ACT_dom"/>
</dbReference>
<gene>
    <name evidence="3" type="ORF">EDD79_101655</name>
</gene>
<dbReference type="Proteomes" id="UP000295504">
    <property type="component" value="Unassembled WGS sequence"/>
</dbReference>
<proteinExistence type="inferred from homology"/>
<evidence type="ECO:0000256" key="1">
    <source>
        <dbReference type="HAMAP-Rule" id="MF_00707"/>
    </source>
</evidence>
<dbReference type="AlphaFoldDB" id="A0A4R2TXL6"/>
<evidence type="ECO:0000313" key="4">
    <source>
        <dbReference type="Proteomes" id="UP000295504"/>
    </source>
</evidence>